<accession>A0A7R9H835</accession>
<dbReference type="EMBL" id="OC321179">
    <property type="protein sequence ID" value="CAD7409594.1"/>
    <property type="molecule type" value="Genomic_DNA"/>
</dbReference>
<keyword evidence="1" id="KW-0812">Transmembrane</keyword>
<dbReference type="AlphaFoldDB" id="A0A7R9H835"/>
<keyword evidence="1" id="KW-0472">Membrane</keyword>
<proteinExistence type="predicted"/>
<evidence type="ECO:0000313" key="2">
    <source>
        <dbReference type="EMBL" id="CAD7409594.1"/>
    </source>
</evidence>
<gene>
    <name evidence="2" type="ORF">TCEB3V08_LOCUS10096</name>
</gene>
<protein>
    <submittedName>
        <fullName evidence="2">Uncharacterized protein</fullName>
    </submittedName>
</protein>
<keyword evidence="1" id="KW-1133">Transmembrane helix</keyword>
<evidence type="ECO:0000256" key="1">
    <source>
        <dbReference type="SAM" id="Phobius"/>
    </source>
</evidence>
<feature type="transmembrane region" description="Helical" evidence="1">
    <location>
        <begin position="34"/>
        <end position="54"/>
    </location>
</feature>
<organism evidence="2">
    <name type="scientific">Timema cristinae</name>
    <name type="common">Walking stick</name>
    <dbReference type="NCBI Taxonomy" id="61476"/>
    <lineage>
        <taxon>Eukaryota</taxon>
        <taxon>Metazoa</taxon>
        <taxon>Ecdysozoa</taxon>
        <taxon>Arthropoda</taxon>
        <taxon>Hexapoda</taxon>
        <taxon>Insecta</taxon>
        <taxon>Pterygota</taxon>
        <taxon>Neoptera</taxon>
        <taxon>Polyneoptera</taxon>
        <taxon>Phasmatodea</taxon>
        <taxon>Timematodea</taxon>
        <taxon>Timematoidea</taxon>
        <taxon>Timematidae</taxon>
        <taxon>Timema</taxon>
    </lineage>
</organism>
<name>A0A7R9H835_TIMCR</name>
<feature type="transmembrane region" description="Helical" evidence="1">
    <location>
        <begin position="66"/>
        <end position="87"/>
    </location>
</feature>
<reference evidence="2" key="1">
    <citation type="submission" date="2020-11" db="EMBL/GenBank/DDBJ databases">
        <authorList>
            <person name="Tran Van P."/>
        </authorList>
    </citation>
    <scope>NUCLEOTIDE SEQUENCE</scope>
</reference>
<sequence>MELALQTAIDRLQARLSHQTEIDRLQARLALQTAIDRLQLGIAVGFVLPTLLVFDHVSVDDIGSDIAVMFYGIAGFTTLLLVLIVICNLSKANYCKSPCLHPIPDTRVHRDYVTYSKSSPYSVAASRQITDLSLDHQVS</sequence>